<dbReference type="SUPFAM" id="SSF57889">
    <property type="entry name" value="Cysteine-rich domain"/>
    <property type="match status" value="3"/>
</dbReference>
<name>A0A9D3UIJ2_9ROSI</name>
<organism evidence="4 5">
    <name type="scientific">Gossypium stocksii</name>
    <dbReference type="NCBI Taxonomy" id="47602"/>
    <lineage>
        <taxon>Eukaryota</taxon>
        <taxon>Viridiplantae</taxon>
        <taxon>Streptophyta</taxon>
        <taxon>Embryophyta</taxon>
        <taxon>Tracheophyta</taxon>
        <taxon>Spermatophyta</taxon>
        <taxon>Magnoliopsida</taxon>
        <taxon>eudicotyledons</taxon>
        <taxon>Gunneridae</taxon>
        <taxon>Pentapetalae</taxon>
        <taxon>rosids</taxon>
        <taxon>malvids</taxon>
        <taxon>Malvales</taxon>
        <taxon>Malvaceae</taxon>
        <taxon>Malvoideae</taxon>
        <taxon>Gossypium</taxon>
    </lineage>
</organism>
<proteinExistence type="predicted"/>
<evidence type="ECO:0000313" key="5">
    <source>
        <dbReference type="Proteomes" id="UP000828251"/>
    </source>
</evidence>
<feature type="transmembrane region" description="Helical" evidence="2">
    <location>
        <begin position="132"/>
        <end position="151"/>
    </location>
</feature>
<dbReference type="EMBL" id="JAIQCV010000011">
    <property type="protein sequence ID" value="KAH1045728.1"/>
    <property type="molecule type" value="Genomic_DNA"/>
</dbReference>
<keyword evidence="2" id="KW-1133">Transmembrane helix</keyword>
<dbReference type="PANTHER" id="PTHR32410">
    <property type="entry name" value="CYSTEINE/HISTIDINE-RICH C1 DOMAIN FAMILY PROTEIN"/>
    <property type="match status" value="1"/>
</dbReference>
<feature type="transmembrane region" description="Helical" evidence="2">
    <location>
        <begin position="442"/>
        <end position="462"/>
    </location>
</feature>
<feature type="domain" description="DC1" evidence="3">
    <location>
        <begin position="230"/>
        <end position="279"/>
    </location>
</feature>
<feature type="domain" description="DC1" evidence="3">
    <location>
        <begin position="316"/>
        <end position="359"/>
    </location>
</feature>
<keyword evidence="2" id="KW-0472">Membrane</keyword>
<keyword evidence="1" id="KW-0677">Repeat</keyword>
<dbReference type="InterPro" id="IPR053192">
    <property type="entry name" value="Vacuole_Formation_Reg"/>
</dbReference>
<evidence type="ECO:0000256" key="2">
    <source>
        <dbReference type="SAM" id="Phobius"/>
    </source>
</evidence>
<dbReference type="Proteomes" id="UP000828251">
    <property type="component" value="Unassembled WGS sequence"/>
</dbReference>
<feature type="transmembrane region" description="Helical" evidence="2">
    <location>
        <begin position="187"/>
        <end position="208"/>
    </location>
</feature>
<accession>A0A9D3UIJ2</accession>
<keyword evidence="5" id="KW-1185">Reference proteome</keyword>
<dbReference type="OrthoDB" id="1877533at2759"/>
<comment type="caution">
    <text evidence="4">The sequence shown here is derived from an EMBL/GenBank/DDBJ whole genome shotgun (WGS) entry which is preliminary data.</text>
</comment>
<gene>
    <name evidence="4" type="ORF">J1N35_036512</name>
</gene>
<dbReference type="PANTHER" id="PTHR32410:SF206">
    <property type="entry name" value="C1 DOMAIN FAMILY PROTEIN, PUTATIVE-RELATED"/>
    <property type="match status" value="1"/>
</dbReference>
<evidence type="ECO:0000256" key="1">
    <source>
        <dbReference type="ARBA" id="ARBA00022737"/>
    </source>
</evidence>
<reference evidence="4 5" key="1">
    <citation type="journal article" date="2021" name="Plant Biotechnol. J.">
        <title>Multi-omics assisted identification of the key and species-specific regulatory components of drought-tolerant mechanisms in Gossypium stocksii.</title>
        <authorList>
            <person name="Yu D."/>
            <person name="Ke L."/>
            <person name="Zhang D."/>
            <person name="Wu Y."/>
            <person name="Sun Y."/>
            <person name="Mei J."/>
            <person name="Sun J."/>
            <person name="Sun Y."/>
        </authorList>
    </citation>
    <scope>NUCLEOTIDE SEQUENCE [LARGE SCALE GENOMIC DNA]</scope>
    <source>
        <strain evidence="5">cv. E1</strain>
        <tissue evidence="4">Leaf</tissue>
    </source>
</reference>
<dbReference type="AlphaFoldDB" id="A0A9D3UIJ2"/>
<keyword evidence="2" id="KW-0812">Transmembrane</keyword>
<sequence>MNHPLHRNHNLNLLTRNPYKTGTDFHIKCALFSHRIAEKRNAEFQDISRIDPSINIGNITEELKKAECFACWKPLLDSIYFSPNCGFYLHAKCVDLPAEINHLLHQEHPLFLQFNSQRLFCKICQNPKVRDLFIVVHLANLSFISNVPQYLPKSISLSIANILLFFNLSMNVFLAKYVKMPPTLMMSCIFVQFANLSFMLGNYVTYIFSTCNLAVHKKCISVPRIIKFYRHQHNISHTYFIEQREYETWECRFCFEEVNTEHGSYFCSKCNFIVHVNCATKDPRRYYEVDSIEMMDSEEPVDLREIVTATWIKHSWHQHILTLSVDIQDFKQCDGCFLPIFTSYYCCSQCDFFLHKTCAELPAKKHIWSHYCQRRLKLTSGCIFQCHVCRYLTSGFAYICDKCGSSYCLRCSLVSDMPRSQGHEHRLYPFRSEHEDQLNTDLTYILTILLIMIMTIIQKVIIEIFVRKKGIQNTGSIIVQLVTLQLIPNVFSENTRLSSPGPFT</sequence>
<dbReference type="InterPro" id="IPR046349">
    <property type="entry name" value="C1-like_sf"/>
</dbReference>
<feature type="transmembrane region" description="Helical" evidence="2">
    <location>
        <begin position="157"/>
        <end position="175"/>
    </location>
</feature>
<dbReference type="InterPro" id="IPR004146">
    <property type="entry name" value="DC1"/>
</dbReference>
<dbReference type="Pfam" id="PF03107">
    <property type="entry name" value="C1_2"/>
    <property type="match status" value="2"/>
</dbReference>
<evidence type="ECO:0000313" key="4">
    <source>
        <dbReference type="EMBL" id="KAH1045728.1"/>
    </source>
</evidence>
<evidence type="ECO:0000259" key="3">
    <source>
        <dbReference type="Pfam" id="PF03107"/>
    </source>
</evidence>
<protein>
    <recommendedName>
        <fullName evidence="3">DC1 domain-containing protein</fullName>
    </recommendedName>
</protein>